<evidence type="ECO:0000313" key="2">
    <source>
        <dbReference type="Proteomes" id="UP000520814"/>
    </source>
</evidence>
<reference evidence="1 2" key="1">
    <citation type="submission" date="2020-08" db="EMBL/GenBank/DDBJ databases">
        <title>Genomic Encyclopedia of Type Strains, Phase IV (KMG-IV): sequencing the most valuable type-strain genomes for metagenomic binning, comparative biology and taxonomic classification.</title>
        <authorList>
            <person name="Goeker M."/>
        </authorList>
    </citation>
    <scope>NUCLEOTIDE SEQUENCE [LARGE SCALE GENOMIC DNA]</scope>
    <source>
        <strain evidence="1 2">DSM 23562</strain>
    </source>
</reference>
<organism evidence="1 2">
    <name type="scientific">Armatimonas rosea</name>
    <dbReference type="NCBI Taxonomy" id="685828"/>
    <lineage>
        <taxon>Bacteria</taxon>
        <taxon>Bacillati</taxon>
        <taxon>Armatimonadota</taxon>
        <taxon>Armatimonadia</taxon>
        <taxon>Armatimonadales</taxon>
        <taxon>Armatimonadaceae</taxon>
        <taxon>Armatimonas</taxon>
    </lineage>
</organism>
<accession>A0A7W9SRP1</accession>
<keyword evidence="2" id="KW-1185">Reference proteome</keyword>
<sequence>MGRFAPPPRASSVKISERSEAATCSPYSGTFTVHAAVVPSACGYRVTKRRLEGRANSVRAGAFLGSSNE</sequence>
<comment type="caution">
    <text evidence="1">The sequence shown here is derived from an EMBL/GenBank/DDBJ whole genome shotgun (WGS) entry which is preliminary data.</text>
</comment>
<name>A0A7W9SRP1_ARMRO</name>
<dbReference type="Proteomes" id="UP000520814">
    <property type="component" value="Unassembled WGS sequence"/>
</dbReference>
<evidence type="ECO:0000313" key="1">
    <source>
        <dbReference type="EMBL" id="MBB6051562.1"/>
    </source>
</evidence>
<gene>
    <name evidence="1" type="ORF">HNQ39_003372</name>
</gene>
<protein>
    <submittedName>
        <fullName evidence="1">Uncharacterized protein</fullName>
    </submittedName>
</protein>
<dbReference type="EMBL" id="JACHGW010000003">
    <property type="protein sequence ID" value="MBB6051562.1"/>
    <property type="molecule type" value="Genomic_DNA"/>
</dbReference>
<proteinExistence type="predicted"/>
<dbReference type="AlphaFoldDB" id="A0A7W9SRP1"/>